<organism evidence="1 6">
    <name type="scientific">Parabacteroides merdae</name>
    <dbReference type="NCBI Taxonomy" id="46503"/>
    <lineage>
        <taxon>Bacteria</taxon>
        <taxon>Pseudomonadati</taxon>
        <taxon>Bacteroidota</taxon>
        <taxon>Bacteroidia</taxon>
        <taxon>Bacteroidales</taxon>
        <taxon>Tannerellaceae</taxon>
        <taxon>Parabacteroides</taxon>
    </lineage>
</organism>
<protein>
    <submittedName>
        <fullName evidence="1">Uncharacterized protein</fullName>
    </submittedName>
</protein>
<dbReference type="RefSeq" id="WP_055284504.1">
    <property type="nucleotide sequence ID" value="NZ_BAABZJ010000001.1"/>
</dbReference>
<proteinExistence type="predicted"/>
<evidence type="ECO:0000313" key="2">
    <source>
        <dbReference type="EMBL" id="MTU68580.1"/>
    </source>
</evidence>
<dbReference type="Proteomes" id="UP000448908">
    <property type="component" value="Unassembled WGS sequence"/>
</dbReference>
<evidence type="ECO:0000313" key="6">
    <source>
        <dbReference type="Proteomes" id="UP001055114"/>
    </source>
</evidence>
<name>A0A3R6AB75_9BACT</name>
<reference evidence="1" key="2">
    <citation type="submission" date="2022-01" db="EMBL/GenBank/DDBJ databases">
        <title>Novel bile acid biosynthetic pathways are enriched in the microbiome of centenarians.</title>
        <authorList>
            <person name="Sato Y."/>
            <person name="Atarashi K."/>
            <person name="Plichta R.D."/>
            <person name="Arai Y."/>
            <person name="Sasajima S."/>
            <person name="Kearney M.S."/>
            <person name="Suda W."/>
            <person name="Takeshita K."/>
            <person name="Sasaki T."/>
            <person name="Okamoto S."/>
            <person name="Skelly N.A."/>
            <person name="Okamura Y."/>
            <person name="Vlamakis H."/>
            <person name="Li Y."/>
            <person name="Tanoue T."/>
            <person name="Takei H."/>
            <person name="Nittono H."/>
            <person name="Narushima S."/>
            <person name="Irie J."/>
            <person name="Itoh H."/>
            <person name="Moriya K."/>
            <person name="Sugiura Y."/>
            <person name="Suematsu M."/>
            <person name="Moritoki N."/>
            <person name="Shibata S."/>
            <person name="Littman R.D."/>
            <person name="Fischbach A.M."/>
            <person name="Uwamino Y."/>
            <person name="Inoue T."/>
            <person name="Honda A."/>
            <person name="Hattori M."/>
            <person name="Murai T."/>
            <person name="Xavier J.R."/>
            <person name="Hirose N."/>
            <person name="Honda K."/>
        </authorList>
    </citation>
    <scope>NUCLEOTIDE SEQUENCE</scope>
    <source>
        <strain evidence="1">CE91-St3</strain>
    </source>
</reference>
<reference evidence="4 5" key="1">
    <citation type="journal article" date="2019" name="Nat. Med.">
        <title>A library of human gut bacterial isolates paired with longitudinal multiomics data enables mechanistic microbiome research.</title>
        <authorList>
            <person name="Poyet M."/>
            <person name="Groussin M."/>
            <person name="Gibbons S.M."/>
            <person name="Avila-Pacheco J."/>
            <person name="Jiang X."/>
            <person name="Kearney S.M."/>
            <person name="Perrotta A.R."/>
            <person name="Berdy B."/>
            <person name="Zhao S."/>
            <person name="Lieberman T.D."/>
            <person name="Swanson P.K."/>
            <person name="Smith M."/>
            <person name="Roesemann S."/>
            <person name="Alexander J.E."/>
            <person name="Rich S.A."/>
            <person name="Livny J."/>
            <person name="Vlamakis H."/>
            <person name="Clish C."/>
            <person name="Bullock K."/>
            <person name="Deik A."/>
            <person name="Scott J."/>
            <person name="Pierce K.A."/>
            <person name="Xavier R.J."/>
            <person name="Alm E.J."/>
        </authorList>
    </citation>
    <scope>NUCLEOTIDE SEQUENCE [LARGE SCALE GENOMIC DNA]</scope>
    <source>
        <strain evidence="3 5">BIOML-A11</strain>
        <strain evidence="2 4">BIOML-A16</strain>
    </source>
</reference>
<dbReference type="EMBL" id="BQNZ01000001">
    <property type="protein sequence ID" value="GKH71605.1"/>
    <property type="molecule type" value="Genomic_DNA"/>
</dbReference>
<evidence type="ECO:0000313" key="4">
    <source>
        <dbReference type="Proteomes" id="UP000448908"/>
    </source>
</evidence>
<dbReference type="EMBL" id="WNDA01000006">
    <property type="protein sequence ID" value="MTU68580.1"/>
    <property type="molecule type" value="Genomic_DNA"/>
</dbReference>
<dbReference type="Proteomes" id="UP000482671">
    <property type="component" value="Unassembled WGS sequence"/>
</dbReference>
<dbReference type="Proteomes" id="UP001055114">
    <property type="component" value="Unassembled WGS sequence"/>
</dbReference>
<dbReference type="AlphaFoldDB" id="A0A3R6AB75"/>
<evidence type="ECO:0000313" key="3">
    <source>
        <dbReference type="EMBL" id="MTV00347.1"/>
    </source>
</evidence>
<evidence type="ECO:0000313" key="1">
    <source>
        <dbReference type="EMBL" id="GKH71605.1"/>
    </source>
</evidence>
<accession>A0A3R6AB75</accession>
<gene>
    <name evidence="1" type="ORF">CE91St3_14680</name>
    <name evidence="2" type="ORF">GMD92_05725</name>
    <name evidence="3" type="ORF">GME02_01425</name>
</gene>
<evidence type="ECO:0000313" key="5">
    <source>
        <dbReference type="Proteomes" id="UP000482671"/>
    </source>
</evidence>
<comment type="caution">
    <text evidence="1">The sequence shown here is derived from an EMBL/GenBank/DDBJ whole genome shotgun (WGS) entry which is preliminary data.</text>
</comment>
<sequence length="168" mass="19043">MDQNLNNERIVGFLGQSYVLIPRKVLEMLFRGEGRERSVGMVYLALFSEVFFKDGKVFLNKRYYVCKRGEFVGQCEELAKRCGMCTKTLNRSLVWLQEKDLIGLKRLNGGIRVCVCGYDSIMGIRRKEAGKDAPEQSAFLALEEAERRMGGRSMQFDCCTADGEGGLQ</sequence>
<dbReference type="EMBL" id="WNDD01000001">
    <property type="protein sequence ID" value="MTV00347.1"/>
    <property type="molecule type" value="Genomic_DNA"/>
</dbReference>